<gene>
    <name evidence="1" type="ORF">PT974_01667</name>
</gene>
<dbReference type="EMBL" id="JAVFKD010000001">
    <property type="protein sequence ID" value="KAK5999274.1"/>
    <property type="molecule type" value="Genomic_DNA"/>
</dbReference>
<comment type="caution">
    <text evidence="1">The sequence shown here is derived from an EMBL/GenBank/DDBJ whole genome shotgun (WGS) entry which is preliminary data.</text>
</comment>
<dbReference type="Proteomes" id="UP001338125">
    <property type="component" value="Unassembled WGS sequence"/>
</dbReference>
<keyword evidence="2" id="KW-1185">Reference proteome</keyword>
<protein>
    <submittedName>
        <fullName evidence="1">Uncharacterized protein</fullName>
    </submittedName>
</protein>
<sequence length="78" mass="8456">MGDTGILCHHQQFDAVVSLALFADFVIFDVTSSALLTAFNKFSIAAIERVTVQGPQRLPTETPFDGIYVASFVLVHAV</sequence>
<accession>A0ABR0T4Y8</accession>
<reference evidence="1 2" key="1">
    <citation type="submission" date="2024-01" db="EMBL/GenBank/DDBJ databases">
        <title>Complete genome of Cladobotryum mycophilum ATHUM6906.</title>
        <authorList>
            <person name="Christinaki A.C."/>
            <person name="Myridakis A.I."/>
            <person name="Kouvelis V.N."/>
        </authorList>
    </citation>
    <scope>NUCLEOTIDE SEQUENCE [LARGE SCALE GENOMIC DNA]</scope>
    <source>
        <strain evidence="1 2">ATHUM6906</strain>
    </source>
</reference>
<organism evidence="1 2">
    <name type="scientific">Cladobotryum mycophilum</name>
    <dbReference type="NCBI Taxonomy" id="491253"/>
    <lineage>
        <taxon>Eukaryota</taxon>
        <taxon>Fungi</taxon>
        <taxon>Dikarya</taxon>
        <taxon>Ascomycota</taxon>
        <taxon>Pezizomycotina</taxon>
        <taxon>Sordariomycetes</taxon>
        <taxon>Hypocreomycetidae</taxon>
        <taxon>Hypocreales</taxon>
        <taxon>Hypocreaceae</taxon>
        <taxon>Cladobotryum</taxon>
    </lineage>
</organism>
<evidence type="ECO:0000313" key="1">
    <source>
        <dbReference type="EMBL" id="KAK5999274.1"/>
    </source>
</evidence>
<proteinExistence type="predicted"/>
<evidence type="ECO:0000313" key="2">
    <source>
        <dbReference type="Proteomes" id="UP001338125"/>
    </source>
</evidence>
<name>A0ABR0T4Y8_9HYPO</name>